<organism evidence="2 3">
    <name type="scientific">Trichoderma ghanense</name>
    <dbReference type="NCBI Taxonomy" id="65468"/>
    <lineage>
        <taxon>Eukaryota</taxon>
        <taxon>Fungi</taxon>
        <taxon>Dikarya</taxon>
        <taxon>Ascomycota</taxon>
        <taxon>Pezizomycotina</taxon>
        <taxon>Sordariomycetes</taxon>
        <taxon>Hypocreomycetidae</taxon>
        <taxon>Hypocreales</taxon>
        <taxon>Hypocreaceae</taxon>
        <taxon>Trichoderma</taxon>
    </lineage>
</organism>
<dbReference type="EMBL" id="PPTA01000013">
    <property type="protein sequence ID" value="TFA99576.1"/>
    <property type="molecule type" value="Genomic_DNA"/>
</dbReference>
<protein>
    <submittedName>
        <fullName evidence="2">Uncharacterized protein</fullName>
    </submittedName>
</protein>
<evidence type="ECO:0000256" key="1">
    <source>
        <dbReference type="SAM" id="MobiDB-lite"/>
    </source>
</evidence>
<dbReference type="GeneID" id="300580170"/>
<feature type="region of interest" description="Disordered" evidence="1">
    <location>
        <begin position="1"/>
        <end position="79"/>
    </location>
</feature>
<feature type="compositionally biased region" description="Basic and acidic residues" evidence="1">
    <location>
        <begin position="61"/>
        <end position="72"/>
    </location>
</feature>
<dbReference type="RefSeq" id="XP_073555778.1">
    <property type="nucleotide sequence ID" value="XM_073705720.1"/>
</dbReference>
<name>A0ABY2GVL7_9HYPO</name>
<accession>A0ABY2GVL7</accession>
<feature type="region of interest" description="Disordered" evidence="1">
    <location>
        <begin position="133"/>
        <end position="162"/>
    </location>
</feature>
<sequence length="162" mass="17634">MTVRRLAPLRSAAAKAQEHRGWRGAESCVAKSWMRRAMNDEEEASRPSSDSEGWSRRKRGQERQDVADDGHTETSAATGTMQCTCLGAASFSLSPRTGQREARVESRDTGSRRSRVARSASLRCSKCSVEQALKAGTKGAGWKPEDDGGDFSSQNSKRPDGL</sequence>
<feature type="region of interest" description="Disordered" evidence="1">
    <location>
        <begin position="93"/>
        <end position="117"/>
    </location>
</feature>
<feature type="compositionally biased region" description="Basic and acidic residues" evidence="1">
    <location>
        <begin position="98"/>
        <end position="111"/>
    </location>
</feature>
<keyword evidence="3" id="KW-1185">Reference proteome</keyword>
<proteinExistence type="predicted"/>
<comment type="caution">
    <text evidence="2">The sequence shown here is derived from an EMBL/GenBank/DDBJ whole genome shotgun (WGS) entry which is preliminary data.</text>
</comment>
<gene>
    <name evidence="2" type="ORF">CCMA1212_008597</name>
</gene>
<dbReference type="Proteomes" id="UP001642720">
    <property type="component" value="Unassembled WGS sequence"/>
</dbReference>
<evidence type="ECO:0000313" key="3">
    <source>
        <dbReference type="Proteomes" id="UP001642720"/>
    </source>
</evidence>
<evidence type="ECO:0000313" key="2">
    <source>
        <dbReference type="EMBL" id="TFA99576.1"/>
    </source>
</evidence>
<reference evidence="2 3" key="1">
    <citation type="submission" date="2018-01" db="EMBL/GenBank/DDBJ databases">
        <title>Genome characterization of the sugarcane-associated fungus Trichoderma ghanense CCMA-1212 and their application in lignocelulose bioconversion.</title>
        <authorList>
            <person name="Steindorff A.S."/>
            <person name="Mendes T.D."/>
            <person name="Vilela E.S.D."/>
            <person name="Rodrigues D.S."/>
            <person name="Formighieri E.F."/>
            <person name="Melo I.S."/>
            <person name="Favaro L.C.L."/>
        </authorList>
    </citation>
    <scope>NUCLEOTIDE SEQUENCE [LARGE SCALE GENOMIC DNA]</scope>
    <source>
        <strain evidence="2 3">CCMA-1212</strain>
    </source>
</reference>